<reference evidence="2 3" key="1">
    <citation type="submission" date="2023-12" db="EMBL/GenBank/DDBJ databases">
        <authorList>
            <person name="Wang F."/>
            <person name="Yu X."/>
            <person name="Gao C."/>
        </authorList>
    </citation>
    <scope>NUCLEOTIDE SEQUENCE [LARGE SCALE GENOMIC DNA]</scope>
</reference>
<dbReference type="Proteomes" id="UP001325719">
    <property type="component" value="Segment"/>
</dbReference>
<proteinExistence type="predicted"/>
<evidence type="ECO:0000313" key="3">
    <source>
        <dbReference type="Proteomes" id="UP001325719"/>
    </source>
</evidence>
<dbReference type="InterPro" id="IPR019080">
    <property type="entry name" value="YqaJ_viral_recombinase"/>
</dbReference>
<keyword evidence="3" id="KW-1185">Reference proteome</keyword>
<sequence>MTATVTTVPPIPGPTYDRTRPETRQAWWDFRLGGLTATDIRDWPQGSKRRRILQEKVTGDSGDEPNVFAWRHGSLREPEIAAWAQANYGITPTGATYASGVNPRWIASPDGVMIDPFTGRYEPGTEDSIVLEIKTAVDDLTPGEIDAARVLTALNNKSMFVKRGYYRQVQWQMLVMNATRTLFVWERHDGKVDPETTTYSPIAPPEAVWIMRDQAFIDVLAAEAEEALAEIDAARLAYSLDGLPPASPDLPSEHAMLVADYFKGLDGEKIGTAAKKKAWDALTAIYLADDAPDVSIDAGFAKVTASTTTGQEPVLDSEALEADEDYAAALAAAEEAEKALAASPLVAAAEEARAALAAIRDRHTTYEATRKRKLTITRPRV</sequence>
<dbReference type="EMBL" id="OR941552">
    <property type="protein sequence ID" value="WQY99841.1"/>
    <property type="molecule type" value="Genomic_DNA"/>
</dbReference>
<dbReference type="InterPro" id="IPR011604">
    <property type="entry name" value="PDDEXK-like_dom_sf"/>
</dbReference>
<feature type="domain" description="YqaJ viral recombinase" evidence="1">
    <location>
        <begin position="27"/>
        <end position="176"/>
    </location>
</feature>
<organism evidence="2 3">
    <name type="scientific">Microbacterium phage MO526</name>
    <dbReference type="NCBI Taxonomy" id="3108092"/>
    <lineage>
        <taxon>Viruses</taxon>
        <taxon>Duplodnaviria</taxon>
        <taxon>Heunggongvirae</taxon>
        <taxon>Uroviricota</taxon>
        <taxon>Caudoviricetes</taxon>
        <taxon>Kutznervirinae</taxon>
        <taxon>Kozievirus</taxon>
        <taxon>Kozievirus MO526</taxon>
    </lineage>
</organism>
<dbReference type="InterPro" id="IPR011335">
    <property type="entry name" value="Restrct_endonuc-II-like"/>
</dbReference>
<evidence type="ECO:0000259" key="1">
    <source>
        <dbReference type="Pfam" id="PF09588"/>
    </source>
</evidence>
<dbReference type="SUPFAM" id="SSF52980">
    <property type="entry name" value="Restriction endonuclease-like"/>
    <property type="match status" value="1"/>
</dbReference>
<dbReference type="Pfam" id="PF09588">
    <property type="entry name" value="YqaJ"/>
    <property type="match status" value="1"/>
</dbReference>
<dbReference type="Gene3D" id="3.90.320.10">
    <property type="match status" value="1"/>
</dbReference>
<evidence type="ECO:0000313" key="2">
    <source>
        <dbReference type="EMBL" id="WQY99841.1"/>
    </source>
</evidence>
<protein>
    <submittedName>
        <fullName evidence="2">YqaJ-like viral recombinase domain protein</fullName>
    </submittedName>
</protein>
<accession>A0ABZ0ZZ43</accession>
<name>A0ABZ0ZZ43_9CAUD</name>